<keyword evidence="2" id="KW-1185">Reference proteome</keyword>
<accession>A0AC60Q6L2</accession>
<dbReference type="Proteomes" id="UP000805193">
    <property type="component" value="Unassembled WGS sequence"/>
</dbReference>
<reference evidence="1 2" key="1">
    <citation type="journal article" date="2020" name="Cell">
        <title>Large-Scale Comparative Analyses of Tick Genomes Elucidate Their Genetic Diversity and Vector Capacities.</title>
        <authorList>
            <consortium name="Tick Genome and Microbiome Consortium (TIGMIC)"/>
            <person name="Jia N."/>
            <person name="Wang J."/>
            <person name="Shi W."/>
            <person name="Du L."/>
            <person name="Sun Y."/>
            <person name="Zhan W."/>
            <person name="Jiang J.F."/>
            <person name="Wang Q."/>
            <person name="Zhang B."/>
            <person name="Ji P."/>
            <person name="Bell-Sakyi L."/>
            <person name="Cui X.M."/>
            <person name="Yuan T.T."/>
            <person name="Jiang B.G."/>
            <person name="Yang W.F."/>
            <person name="Lam T.T."/>
            <person name="Chang Q.C."/>
            <person name="Ding S.J."/>
            <person name="Wang X.J."/>
            <person name="Zhu J.G."/>
            <person name="Ruan X.D."/>
            <person name="Zhao L."/>
            <person name="Wei J.T."/>
            <person name="Ye R.Z."/>
            <person name="Que T.C."/>
            <person name="Du C.H."/>
            <person name="Zhou Y.H."/>
            <person name="Cheng J.X."/>
            <person name="Dai P.F."/>
            <person name="Guo W.B."/>
            <person name="Han X.H."/>
            <person name="Huang E.J."/>
            <person name="Li L.F."/>
            <person name="Wei W."/>
            <person name="Gao Y.C."/>
            <person name="Liu J.Z."/>
            <person name="Shao H.Z."/>
            <person name="Wang X."/>
            <person name="Wang C.C."/>
            <person name="Yang T.C."/>
            <person name="Huo Q.B."/>
            <person name="Li W."/>
            <person name="Chen H.Y."/>
            <person name="Chen S.E."/>
            <person name="Zhou L.G."/>
            <person name="Ni X.B."/>
            <person name="Tian J.H."/>
            <person name="Sheng Y."/>
            <person name="Liu T."/>
            <person name="Pan Y.S."/>
            <person name="Xia L.Y."/>
            <person name="Li J."/>
            <person name="Zhao F."/>
            <person name="Cao W.C."/>
        </authorList>
    </citation>
    <scope>NUCLEOTIDE SEQUENCE [LARGE SCALE GENOMIC DNA]</scope>
    <source>
        <strain evidence="1">Iper-2018</strain>
    </source>
</reference>
<dbReference type="EMBL" id="JABSTQ010009407">
    <property type="protein sequence ID" value="KAG0429502.1"/>
    <property type="molecule type" value="Genomic_DNA"/>
</dbReference>
<evidence type="ECO:0000313" key="1">
    <source>
        <dbReference type="EMBL" id="KAG0429502.1"/>
    </source>
</evidence>
<name>A0AC60Q6L2_IXOPE</name>
<evidence type="ECO:0000313" key="2">
    <source>
        <dbReference type="Proteomes" id="UP000805193"/>
    </source>
</evidence>
<organism evidence="1 2">
    <name type="scientific">Ixodes persulcatus</name>
    <name type="common">Taiga tick</name>
    <dbReference type="NCBI Taxonomy" id="34615"/>
    <lineage>
        <taxon>Eukaryota</taxon>
        <taxon>Metazoa</taxon>
        <taxon>Ecdysozoa</taxon>
        <taxon>Arthropoda</taxon>
        <taxon>Chelicerata</taxon>
        <taxon>Arachnida</taxon>
        <taxon>Acari</taxon>
        <taxon>Parasitiformes</taxon>
        <taxon>Ixodida</taxon>
        <taxon>Ixodoidea</taxon>
        <taxon>Ixodidae</taxon>
        <taxon>Ixodinae</taxon>
        <taxon>Ixodes</taxon>
    </lineage>
</organism>
<sequence>MATAPIVLAENDTTESANTKAAGHLDNGQQPAEAGTSGKLVDGGKGNHDNSTSNDTSDSDMTTPGPEDQGDEDFISVKTRRKQKRKIESASDEESRIRKLVGIAVRAYEPRNSNTAVGIIRDVDASISEKVLLRNLSANTTKVTQEWWQKRTNNV</sequence>
<protein>
    <submittedName>
        <fullName evidence="1">Uncharacterized protein</fullName>
    </submittedName>
</protein>
<comment type="caution">
    <text evidence="1">The sequence shown here is derived from an EMBL/GenBank/DDBJ whole genome shotgun (WGS) entry which is preliminary data.</text>
</comment>
<gene>
    <name evidence="1" type="ORF">HPB47_023594</name>
</gene>
<proteinExistence type="predicted"/>